<evidence type="ECO:0000313" key="1">
    <source>
        <dbReference type="EMBL" id="KAJ8679101.1"/>
    </source>
</evidence>
<dbReference type="Proteomes" id="UP001239111">
    <property type="component" value="Chromosome 2"/>
</dbReference>
<proteinExistence type="predicted"/>
<sequence length="222" mass="23758">MLSLEKQAPPSGVISGIAVGIFQARGIALHRASCASMPACLTVITILWSSHCFTLVCILTLVGTDRNAMGDIFDSCPELVDCISATWLNLPGLLCCIKYKLGAILKLYAPFTGKYCIPEVNDVLLKFSSQVSILELEAAMLLNQLSDGDPCQSIGLLYACSKGRIWLPTVQIKLGVNCLFGRLSTAARCAKPLGVLPPRGLVPPVIFEVNLIYGGVMCKTVP</sequence>
<accession>A0ACC2P6R3</accession>
<gene>
    <name evidence="1" type="ORF">QAD02_014888</name>
</gene>
<comment type="caution">
    <text evidence="1">The sequence shown here is derived from an EMBL/GenBank/DDBJ whole genome shotgun (WGS) entry which is preliminary data.</text>
</comment>
<name>A0ACC2P6R3_9HYME</name>
<organism evidence="1 2">
    <name type="scientific">Eretmocerus hayati</name>
    <dbReference type="NCBI Taxonomy" id="131215"/>
    <lineage>
        <taxon>Eukaryota</taxon>
        <taxon>Metazoa</taxon>
        <taxon>Ecdysozoa</taxon>
        <taxon>Arthropoda</taxon>
        <taxon>Hexapoda</taxon>
        <taxon>Insecta</taxon>
        <taxon>Pterygota</taxon>
        <taxon>Neoptera</taxon>
        <taxon>Endopterygota</taxon>
        <taxon>Hymenoptera</taxon>
        <taxon>Apocrita</taxon>
        <taxon>Proctotrupomorpha</taxon>
        <taxon>Chalcidoidea</taxon>
        <taxon>Aphelinidae</taxon>
        <taxon>Aphelininae</taxon>
        <taxon>Eretmocerus</taxon>
    </lineage>
</organism>
<protein>
    <submittedName>
        <fullName evidence="1">Uncharacterized protein</fullName>
    </submittedName>
</protein>
<dbReference type="EMBL" id="CM056742">
    <property type="protein sequence ID" value="KAJ8679101.1"/>
    <property type="molecule type" value="Genomic_DNA"/>
</dbReference>
<evidence type="ECO:0000313" key="2">
    <source>
        <dbReference type="Proteomes" id="UP001239111"/>
    </source>
</evidence>
<reference evidence="1" key="1">
    <citation type="submission" date="2023-04" db="EMBL/GenBank/DDBJ databases">
        <title>A chromosome-level genome assembly of the parasitoid wasp Eretmocerus hayati.</title>
        <authorList>
            <person name="Zhong Y."/>
            <person name="Liu S."/>
            <person name="Liu Y."/>
        </authorList>
    </citation>
    <scope>NUCLEOTIDE SEQUENCE</scope>
    <source>
        <strain evidence="1">ZJU_SS_LIU_2023</strain>
    </source>
</reference>
<keyword evidence="2" id="KW-1185">Reference proteome</keyword>